<dbReference type="RefSeq" id="WP_008464323.1">
    <property type="nucleotide sequence ID" value="NZ_CAMAPB010000023.1"/>
</dbReference>
<dbReference type="AlphaFoldDB" id="A0A9W4QY02"/>
<protein>
    <recommendedName>
        <fullName evidence="3">Cell division protein</fullName>
    </recommendedName>
</protein>
<evidence type="ECO:0000313" key="2">
    <source>
        <dbReference type="Proteomes" id="UP001152447"/>
    </source>
</evidence>
<name>A0A9W4QY02_PSEHA</name>
<dbReference type="Proteomes" id="UP001152447">
    <property type="component" value="Unassembled WGS sequence"/>
</dbReference>
<reference evidence="1" key="1">
    <citation type="submission" date="2022-07" db="EMBL/GenBank/DDBJ databases">
        <authorList>
            <person name="Criscuolo A."/>
        </authorList>
    </citation>
    <scope>NUCLEOTIDE SEQUENCE</scope>
    <source>
        <strain evidence="1">CIP103197</strain>
    </source>
</reference>
<dbReference type="InterPro" id="IPR044691">
    <property type="entry name" value="DCC1_Trx"/>
</dbReference>
<accession>A0A9W4QY02</accession>
<organism evidence="1 2">
    <name type="scientific">Pseudoalteromonas haloplanktis</name>
    <name type="common">Alteromonas haloplanktis</name>
    <dbReference type="NCBI Taxonomy" id="228"/>
    <lineage>
        <taxon>Bacteria</taxon>
        <taxon>Pseudomonadati</taxon>
        <taxon>Pseudomonadota</taxon>
        <taxon>Gammaproteobacteria</taxon>
        <taxon>Alteromonadales</taxon>
        <taxon>Pseudoalteromonadaceae</taxon>
        <taxon>Pseudoalteromonas</taxon>
    </lineage>
</organism>
<sequence length="132" mass="15477">MIIFYDGSCPLCNAEMQHLKRADVDHKITLEDLNADDFSERFPAIDKQNAMDLLHAQTDKGQMIYGLDVTYQAWRIVGKYRWLKIIRLPVIRFFADHAYTFFAKYRHHISRFLMPNAQCSNGQCNMKSKGEK</sequence>
<evidence type="ECO:0008006" key="3">
    <source>
        <dbReference type="Google" id="ProtNLM"/>
    </source>
</evidence>
<keyword evidence="2" id="KW-1185">Reference proteome</keyword>
<dbReference type="GO" id="GO:0015035">
    <property type="term" value="F:protein-disulfide reductase activity"/>
    <property type="evidence" value="ECO:0007669"/>
    <property type="project" value="InterPro"/>
</dbReference>
<proteinExistence type="predicted"/>
<dbReference type="InterPro" id="IPR007263">
    <property type="entry name" value="DCC1-like"/>
</dbReference>
<dbReference type="Pfam" id="PF04134">
    <property type="entry name" value="DCC1-like"/>
    <property type="match status" value="1"/>
</dbReference>
<gene>
    <name evidence="1" type="ORF">PSEHALCIP103_01825</name>
</gene>
<evidence type="ECO:0000313" key="1">
    <source>
        <dbReference type="EMBL" id="CAH9058249.1"/>
    </source>
</evidence>
<comment type="caution">
    <text evidence="1">The sequence shown here is derived from an EMBL/GenBank/DDBJ whole genome shotgun (WGS) entry which is preliminary data.</text>
</comment>
<dbReference type="PANTHER" id="PTHR34290">
    <property type="entry name" value="SI:CH73-390P7.2"/>
    <property type="match status" value="1"/>
</dbReference>
<dbReference type="EMBL" id="CAMAPB010000023">
    <property type="protein sequence ID" value="CAH9058249.1"/>
    <property type="molecule type" value="Genomic_DNA"/>
</dbReference>
<dbReference type="PANTHER" id="PTHR34290:SF2">
    <property type="entry name" value="OS04G0668800 PROTEIN"/>
    <property type="match status" value="1"/>
</dbReference>